<accession>A0ABR2CYB0</accession>
<gene>
    <name evidence="1" type="ORF">V6N12_020508</name>
</gene>
<keyword evidence="2" id="KW-1185">Reference proteome</keyword>
<dbReference type="EMBL" id="JBBPBM010000039">
    <property type="protein sequence ID" value="KAK8526027.1"/>
    <property type="molecule type" value="Genomic_DNA"/>
</dbReference>
<name>A0ABR2CYB0_9ROSI</name>
<organism evidence="1 2">
    <name type="scientific">Hibiscus sabdariffa</name>
    <name type="common">roselle</name>
    <dbReference type="NCBI Taxonomy" id="183260"/>
    <lineage>
        <taxon>Eukaryota</taxon>
        <taxon>Viridiplantae</taxon>
        <taxon>Streptophyta</taxon>
        <taxon>Embryophyta</taxon>
        <taxon>Tracheophyta</taxon>
        <taxon>Spermatophyta</taxon>
        <taxon>Magnoliopsida</taxon>
        <taxon>eudicotyledons</taxon>
        <taxon>Gunneridae</taxon>
        <taxon>Pentapetalae</taxon>
        <taxon>rosids</taxon>
        <taxon>malvids</taxon>
        <taxon>Malvales</taxon>
        <taxon>Malvaceae</taxon>
        <taxon>Malvoideae</taxon>
        <taxon>Hibiscus</taxon>
    </lineage>
</organism>
<sequence>MDPPVTLTSLISRGEEAPSFACVLDFRVLKLIHLVEFALAFAVCNGFPDNKRNAGCIPRKTKTTRILPPNRPSSEAYFSNNSVSSSPPIYCIC</sequence>
<proteinExistence type="predicted"/>
<protein>
    <submittedName>
        <fullName evidence="1">Uncharacterized protein</fullName>
    </submittedName>
</protein>
<reference evidence="1 2" key="1">
    <citation type="journal article" date="2024" name="G3 (Bethesda)">
        <title>Genome assembly of Hibiscus sabdariffa L. provides insights into metabolisms of medicinal natural products.</title>
        <authorList>
            <person name="Kim T."/>
        </authorList>
    </citation>
    <scope>NUCLEOTIDE SEQUENCE [LARGE SCALE GENOMIC DNA]</scope>
    <source>
        <strain evidence="1">TK-2024</strain>
        <tissue evidence="1">Old leaves</tissue>
    </source>
</reference>
<evidence type="ECO:0000313" key="1">
    <source>
        <dbReference type="EMBL" id="KAK8526027.1"/>
    </source>
</evidence>
<evidence type="ECO:0000313" key="2">
    <source>
        <dbReference type="Proteomes" id="UP001472677"/>
    </source>
</evidence>
<comment type="caution">
    <text evidence="1">The sequence shown here is derived from an EMBL/GenBank/DDBJ whole genome shotgun (WGS) entry which is preliminary data.</text>
</comment>
<dbReference type="Proteomes" id="UP001472677">
    <property type="component" value="Unassembled WGS sequence"/>
</dbReference>